<evidence type="ECO:0000259" key="1">
    <source>
        <dbReference type="SMART" id="SM00666"/>
    </source>
</evidence>
<dbReference type="Pfam" id="PF00564">
    <property type="entry name" value="PB1"/>
    <property type="match status" value="1"/>
</dbReference>
<reference evidence="2" key="1">
    <citation type="submission" date="2016-11" db="EMBL/GenBank/DDBJ databases">
        <title>The genome of Nicotiana attenuata.</title>
        <authorList>
            <person name="Xu S."/>
            <person name="Brockmoeller T."/>
            <person name="Gaquerel E."/>
            <person name="Navarro A."/>
            <person name="Kuhl H."/>
            <person name="Gase K."/>
            <person name="Ling Z."/>
            <person name="Zhou W."/>
            <person name="Kreitzer C."/>
            <person name="Stanke M."/>
            <person name="Tang H."/>
            <person name="Lyons E."/>
            <person name="Pandey P."/>
            <person name="Pandey S.P."/>
            <person name="Timmermann B."/>
            <person name="Baldwin I.T."/>
        </authorList>
    </citation>
    <scope>NUCLEOTIDE SEQUENCE [LARGE SCALE GENOMIC DNA]</scope>
    <source>
        <strain evidence="2">UT</strain>
    </source>
</reference>
<comment type="caution">
    <text evidence="2">The sequence shown here is derived from an EMBL/GenBank/DDBJ whole genome shotgun (WGS) entry which is preliminary data.</text>
</comment>
<dbReference type="Gene3D" id="3.10.20.90">
    <property type="entry name" value="Phosphatidylinositol 3-kinase Catalytic Subunit, Chain A, domain 1"/>
    <property type="match status" value="1"/>
</dbReference>
<protein>
    <recommendedName>
        <fullName evidence="1">PB1 domain-containing protein</fullName>
    </recommendedName>
</protein>
<dbReference type="Gramene" id="OIT06448">
    <property type="protein sequence ID" value="OIT06448"/>
    <property type="gene ID" value="A4A49_20052"/>
</dbReference>
<dbReference type="PANTHER" id="PTHR31066:SF60">
    <property type="entry name" value="PB1 DOMAIN-CONTAINING PROTEIN"/>
    <property type="match status" value="1"/>
</dbReference>
<name>A0A1J6J104_NICAT</name>
<dbReference type="Proteomes" id="UP000187609">
    <property type="component" value="Unassembled WGS sequence"/>
</dbReference>
<feature type="domain" description="PB1" evidence="1">
    <location>
        <begin position="20"/>
        <end position="110"/>
    </location>
</feature>
<gene>
    <name evidence="2" type="ORF">A4A49_20052</name>
</gene>
<organism evidence="2 3">
    <name type="scientific">Nicotiana attenuata</name>
    <name type="common">Coyote tobacco</name>
    <dbReference type="NCBI Taxonomy" id="49451"/>
    <lineage>
        <taxon>Eukaryota</taxon>
        <taxon>Viridiplantae</taxon>
        <taxon>Streptophyta</taxon>
        <taxon>Embryophyta</taxon>
        <taxon>Tracheophyta</taxon>
        <taxon>Spermatophyta</taxon>
        <taxon>Magnoliopsida</taxon>
        <taxon>eudicotyledons</taxon>
        <taxon>Gunneridae</taxon>
        <taxon>Pentapetalae</taxon>
        <taxon>asterids</taxon>
        <taxon>lamiids</taxon>
        <taxon>Solanales</taxon>
        <taxon>Solanaceae</taxon>
        <taxon>Nicotianoideae</taxon>
        <taxon>Nicotianeae</taxon>
        <taxon>Nicotiana</taxon>
    </lineage>
</organism>
<dbReference type="OrthoDB" id="1938580at2759"/>
<dbReference type="PANTHER" id="PTHR31066">
    <property type="entry name" value="OS05G0427100 PROTEIN-RELATED"/>
    <property type="match status" value="1"/>
</dbReference>
<dbReference type="InterPro" id="IPR000270">
    <property type="entry name" value="PB1_dom"/>
</dbReference>
<dbReference type="CDD" id="cd06410">
    <property type="entry name" value="PB1_UP2"/>
    <property type="match status" value="1"/>
</dbReference>
<evidence type="ECO:0000313" key="3">
    <source>
        <dbReference type="Proteomes" id="UP000187609"/>
    </source>
</evidence>
<dbReference type="SUPFAM" id="SSF54277">
    <property type="entry name" value="CAD &amp; PB1 domains"/>
    <property type="match status" value="1"/>
</dbReference>
<dbReference type="AlphaFoldDB" id="A0A1J6J104"/>
<dbReference type="EMBL" id="MJEQ01037184">
    <property type="protein sequence ID" value="OIT06448.1"/>
    <property type="molecule type" value="Genomic_DNA"/>
</dbReference>
<accession>A0A1J6J104</accession>
<dbReference type="InterPro" id="IPR053198">
    <property type="entry name" value="Gynoecium_Dev_Regulator"/>
</dbReference>
<proteinExistence type="predicted"/>
<evidence type="ECO:0000313" key="2">
    <source>
        <dbReference type="EMBL" id="OIT06448.1"/>
    </source>
</evidence>
<dbReference type="STRING" id="49451.A0A1J6J104"/>
<dbReference type="OMA" id="AVQMVYG"/>
<sequence length="291" mass="31755">MENQKVKLMCSYGGKIQLRPHDHQLSYVGGDTKILTVDRNVKFADMVAKLNSLCNINAEICIKYQLPGEDLDALVSLVDDDDVEQMMIEYDRMQKVTTKTARLRLFLFYPIRLPVSPSTPDFLFGFDKEYNPNSNPNPSLTTTADLLQLQISGISAAPENSVMDTPKNQESGGGTVAVPKISGSEIVRDSSSLLVKNVQTQQGFRESHVTGGAYGNAVQMVYGVPMMMTGGYHATGFGQFGVQGLVGGGGQYMDQPVYNFVPATAMTSVMVPPDQKMMVSTADTLSREIKS</sequence>
<dbReference type="SMART" id="SM00666">
    <property type="entry name" value="PB1"/>
    <property type="match status" value="1"/>
</dbReference>
<dbReference type="KEGG" id="nau:109211268"/>
<keyword evidence="3" id="KW-1185">Reference proteome</keyword>